<feature type="region of interest" description="Disordered" evidence="1">
    <location>
        <begin position="52"/>
        <end position="102"/>
    </location>
</feature>
<accession>A0A2H3JCY4</accession>
<feature type="compositionally biased region" description="Basic and acidic residues" evidence="1">
    <location>
        <begin position="16"/>
        <end position="27"/>
    </location>
</feature>
<organism evidence="2 3">
    <name type="scientific">Wolfiporia cocos (strain MD-104)</name>
    <name type="common">Brown rot fungus</name>
    <dbReference type="NCBI Taxonomy" id="742152"/>
    <lineage>
        <taxon>Eukaryota</taxon>
        <taxon>Fungi</taxon>
        <taxon>Dikarya</taxon>
        <taxon>Basidiomycota</taxon>
        <taxon>Agaricomycotina</taxon>
        <taxon>Agaricomycetes</taxon>
        <taxon>Polyporales</taxon>
        <taxon>Phaeolaceae</taxon>
        <taxon>Wolfiporia</taxon>
    </lineage>
</organism>
<evidence type="ECO:0000313" key="2">
    <source>
        <dbReference type="EMBL" id="PCH34554.1"/>
    </source>
</evidence>
<dbReference type="Proteomes" id="UP000218811">
    <property type="component" value="Unassembled WGS sequence"/>
</dbReference>
<evidence type="ECO:0000256" key="1">
    <source>
        <dbReference type="SAM" id="MobiDB-lite"/>
    </source>
</evidence>
<proteinExistence type="predicted"/>
<gene>
    <name evidence="2" type="ORF">WOLCODRAFT_139425</name>
</gene>
<evidence type="ECO:0000313" key="3">
    <source>
        <dbReference type="Proteomes" id="UP000218811"/>
    </source>
</evidence>
<reference evidence="2 3" key="1">
    <citation type="journal article" date="2012" name="Science">
        <title>The Paleozoic origin of enzymatic lignin decomposition reconstructed from 31 fungal genomes.</title>
        <authorList>
            <person name="Floudas D."/>
            <person name="Binder M."/>
            <person name="Riley R."/>
            <person name="Barry K."/>
            <person name="Blanchette R.A."/>
            <person name="Henrissat B."/>
            <person name="Martinez A.T."/>
            <person name="Otillar R."/>
            <person name="Spatafora J.W."/>
            <person name="Yadav J.S."/>
            <person name="Aerts A."/>
            <person name="Benoit I."/>
            <person name="Boyd A."/>
            <person name="Carlson A."/>
            <person name="Copeland A."/>
            <person name="Coutinho P.M."/>
            <person name="de Vries R.P."/>
            <person name="Ferreira P."/>
            <person name="Findley K."/>
            <person name="Foster B."/>
            <person name="Gaskell J."/>
            <person name="Glotzer D."/>
            <person name="Gorecki P."/>
            <person name="Heitman J."/>
            <person name="Hesse C."/>
            <person name="Hori C."/>
            <person name="Igarashi K."/>
            <person name="Jurgens J.A."/>
            <person name="Kallen N."/>
            <person name="Kersten P."/>
            <person name="Kohler A."/>
            <person name="Kuees U."/>
            <person name="Kumar T.K.A."/>
            <person name="Kuo A."/>
            <person name="LaButti K."/>
            <person name="Larrondo L.F."/>
            <person name="Lindquist E."/>
            <person name="Ling A."/>
            <person name="Lombard V."/>
            <person name="Lucas S."/>
            <person name="Lundell T."/>
            <person name="Martin R."/>
            <person name="McLaughlin D.J."/>
            <person name="Morgenstern I."/>
            <person name="Morin E."/>
            <person name="Murat C."/>
            <person name="Nagy L.G."/>
            <person name="Nolan M."/>
            <person name="Ohm R.A."/>
            <person name="Patyshakuliyeva A."/>
            <person name="Rokas A."/>
            <person name="Ruiz-Duenas F.J."/>
            <person name="Sabat G."/>
            <person name="Salamov A."/>
            <person name="Samejima M."/>
            <person name="Schmutz J."/>
            <person name="Slot J.C."/>
            <person name="St John F."/>
            <person name="Stenlid J."/>
            <person name="Sun H."/>
            <person name="Sun S."/>
            <person name="Syed K."/>
            <person name="Tsang A."/>
            <person name="Wiebenga A."/>
            <person name="Young D."/>
            <person name="Pisabarro A."/>
            <person name="Eastwood D.C."/>
            <person name="Martin F."/>
            <person name="Cullen D."/>
            <person name="Grigoriev I.V."/>
            <person name="Hibbett D.S."/>
        </authorList>
    </citation>
    <scope>NUCLEOTIDE SEQUENCE [LARGE SCALE GENOMIC DNA]</scope>
    <source>
        <strain evidence="2 3">MD-104</strain>
    </source>
</reference>
<name>A0A2H3JCY4_WOLCO</name>
<feature type="compositionally biased region" description="Low complexity" evidence="1">
    <location>
        <begin position="72"/>
        <end position="83"/>
    </location>
</feature>
<keyword evidence="3" id="KW-1185">Reference proteome</keyword>
<protein>
    <submittedName>
        <fullName evidence="2">Uncharacterized protein</fullName>
    </submittedName>
</protein>
<dbReference type="AlphaFoldDB" id="A0A2H3JCY4"/>
<feature type="compositionally biased region" description="Basic residues" evidence="1">
    <location>
        <begin position="93"/>
        <end position="102"/>
    </location>
</feature>
<sequence>MGCCTQIGHRATSGEGKSKGMGADREGGKKKKNKKWAAGLMQPAFTPALYDASSAPAADGLPLPKENRRKGTVPVVTKTGTKGRWSKTSTAKAQKRKEHAST</sequence>
<feature type="region of interest" description="Disordered" evidence="1">
    <location>
        <begin position="1"/>
        <end position="35"/>
    </location>
</feature>
<dbReference type="EMBL" id="KB467832">
    <property type="protein sequence ID" value="PCH34554.1"/>
    <property type="molecule type" value="Genomic_DNA"/>
</dbReference>